<dbReference type="Proteomes" id="UP000823775">
    <property type="component" value="Unassembled WGS sequence"/>
</dbReference>
<organism evidence="1 2">
    <name type="scientific">Datura stramonium</name>
    <name type="common">Jimsonweed</name>
    <name type="synonym">Common thornapple</name>
    <dbReference type="NCBI Taxonomy" id="4076"/>
    <lineage>
        <taxon>Eukaryota</taxon>
        <taxon>Viridiplantae</taxon>
        <taxon>Streptophyta</taxon>
        <taxon>Embryophyta</taxon>
        <taxon>Tracheophyta</taxon>
        <taxon>Spermatophyta</taxon>
        <taxon>Magnoliopsida</taxon>
        <taxon>eudicotyledons</taxon>
        <taxon>Gunneridae</taxon>
        <taxon>Pentapetalae</taxon>
        <taxon>asterids</taxon>
        <taxon>lamiids</taxon>
        <taxon>Solanales</taxon>
        <taxon>Solanaceae</taxon>
        <taxon>Solanoideae</taxon>
        <taxon>Datureae</taxon>
        <taxon>Datura</taxon>
    </lineage>
</organism>
<accession>A0ABS8W3G1</accession>
<evidence type="ECO:0000313" key="2">
    <source>
        <dbReference type="Proteomes" id="UP000823775"/>
    </source>
</evidence>
<reference evidence="1 2" key="1">
    <citation type="journal article" date="2021" name="BMC Genomics">
        <title>Datura genome reveals duplications of psychoactive alkaloid biosynthetic genes and high mutation rate following tissue culture.</title>
        <authorList>
            <person name="Rajewski A."/>
            <person name="Carter-House D."/>
            <person name="Stajich J."/>
            <person name="Litt A."/>
        </authorList>
    </citation>
    <scope>NUCLEOTIDE SEQUENCE [LARGE SCALE GENOMIC DNA]</scope>
    <source>
        <strain evidence="1">AR-01</strain>
    </source>
</reference>
<name>A0ABS8W3G1_DATST</name>
<protein>
    <submittedName>
        <fullName evidence="1">Uncharacterized protein</fullName>
    </submittedName>
</protein>
<dbReference type="EMBL" id="JACEIK010006291">
    <property type="protein sequence ID" value="MCE2055441.1"/>
    <property type="molecule type" value="Genomic_DNA"/>
</dbReference>
<comment type="caution">
    <text evidence="1">The sequence shown here is derived from an EMBL/GenBank/DDBJ whole genome shotgun (WGS) entry which is preliminary data.</text>
</comment>
<keyword evidence="2" id="KW-1185">Reference proteome</keyword>
<sequence length="159" mass="17380">MARSRSLALIHVDAQDNPNVGGCSTPPEVRFHDRATPKGWRNDGDCHVGLCVPSCRIVQISRQVPCHAKGCNATMAVSHCDVHARSAYRVSHNFVMPAGICAANIACHAYVMLFQLLIQCSSRDQLHVTEQDSNTLLDSCRTMSGLNPHSRVEATNMIV</sequence>
<evidence type="ECO:0000313" key="1">
    <source>
        <dbReference type="EMBL" id="MCE2055441.1"/>
    </source>
</evidence>
<gene>
    <name evidence="1" type="ORF">HAX54_042577</name>
</gene>
<proteinExistence type="predicted"/>